<dbReference type="SUPFAM" id="SSF51206">
    <property type="entry name" value="cAMP-binding domain-like"/>
    <property type="match status" value="1"/>
</dbReference>
<dbReference type="PANTHER" id="PTHR24567">
    <property type="entry name" value="CRP FAMILY TRANSCRIPTIONAL REGULATORY PROTEIN"/>
    <property type="match status" value="1"/>
</dbReference>
<organism evidence="6 7">
    <name type="scientific">Pontixanthobacter aquaemixtae</name>
    <dbReference type="NCBI Taxonomy" id="1958940"/>
    <lineage>
        <taxon>Bacteria</taxon>
        <taxon>Pseudomonadati</taxon>
        <taxon>Pseudomonadota</taxon>
        <taxon>Alphaproteobacteria</taxon>
        <taxon>Sphingomonadales</taxon>
        <taxon>Erythrobacteraceae</taxon>
        <taxon>Pontixanthobacter</taxon>
    </lineage>
</organism>
<dbReference type="InterPro" id="IPR012318">
    <property type="entry name" value="HTH_CRP"/>
</dbReference>
<keyword evidence="3" id="KW-0804">Transcription</keyword>
<name>A0A844ZTF8_9SPHN</name>
<protein>
    <submittedName>
        <fullName evidence="6">Cyclic nucleotide-binding domain-containing protein</fullName>
    </submittedName>
</protein>
<keyword evidence="1" id="KW-0805">Transcription regulation</keyword>
<evidence type="ECO:0000259" key="4">
    <source>
        <dbReference type="PROSITE" id="PS50042"/>
    </source>
</evidence>
<keyword evidence="7" id="KW-1185">Reference proteome</keyword>
<dbReference type="Pfam" id="PF13545">
    <property type="entry name" value="HTH_Crp_2"/>
    <property type="match status" value="1"/>
</dbReference>
<evidence type="ECO:0000259" key="5">
    <source>
        <dbReference type="PROSITE" id="PS51063"/>
    </source>
</evidence>
<feature type="domain" description="HTH crp-type" evidence="5">
    <location>
        <begin position="175"/>
        <end position="242"/>
    </location>
</feature>
<comment type="caution">
    <text evidence="6">The sequence shown here is derived from an EMBL/GenBank/DDBJ whole genome shotgun (WGS) entry which is preliminary data.</text>
</comment>
<dbReference type="EMBL" id="WTYX01000002">
    <property type="protein sequence ID" value="MXO91213.1"/>
    <property type="molecule type" value="Genomic_DNA"/>
</dbReference>
<dbReference type="Gene3D" id="2.60.120.10">
    <property type="entry name" value="Jelly Rolls"/>
    <property type="match status" value="1"/>
</dbReference>
<dbReference type="PROSITE" id="PS50042">
    <property type="entry name" value="CNMP_BINDING_3"/>
    <property type="match status" value="1"/>
</dbReference>
<dbReference type="InterPro" id="IPR050397">
    <property type="entry name" value="Env_Response_Regulators"/>
</dbReference>
<dbReference type="InterPro" id="IPR036388">
    <property type="entry name" value="WH-like_DNA-bd_sf"/>
</dbReference>
<dbReference type="InterPro" id="IPR036390">
    <property type="entry name" value="WH_DNA-bd_sf"/>
</dbReference>
<dbReference type="CDD" id="cd00038">
    <property type="entry name" value="CAP_ED"/>
    <property type="match status" value="1"/>
</dbReference>
<dbReference type="InterPro" id="IPR000595">
    <property type="entry name" value="cNMP-bd_dom"/>
</dbReference>
<reference evidence="6 7" key="1">
    <citation type="submission" date="2019-12" db="EMBL/GenBank/DDBJ databases">
        <title>Genomic-based taxomic classification of the family Erythrobacteraceae.</title>
        <authorList>
            <person name="Xu L."/>
        </authorList>
    </citation>
    <scope>NUCLEOTIDE SEQUENCE [LARGE SCALE GENOMIC DNA]</scope>
    <source>
        <strain evidence="6 7">KCTC 52763</strain>
    </source>
</reference>
<evidence type="ECO:0000256" key="2">
    <source>
        <dbReference type="ARBA" id="ARBA00023125"/>
    </source>
</evidence>
<proteinExistence type="predicted"/>
<dbReference type="Proteomes" id="UP000442714">
    <property type="component" value="Unassembled WGS sequence"/>
</dbReference>
<keyword evidence="2" id="KW-0238">DNA-binding</keyword>
<gene>
    <name evidence="6" type="ORF">GRI41_10290</name>
</gene>
<dbReference type="GO" id="GO:0003677">
    <property type="term" value="F:DNA binding"/>
    <property type="evidence" value="ECO:0007669"/>
    <property type="project" value="UniProtKB-KW"/>
</dbReference>
<dbReference type="SUPFAM" id="SSF46785">
    <property type="entry name" value="Winged helix' DNA-binding domain"/>
    <property type="match status" value="1"/>
</dbReference>
<evidence type="ECO:0000256" key="3">
    <source>
        <dbReference type="ARBA" id="ARBA00023163"/>
    </source>
</evidence>
<evidence type="ECO:0000313" key="6">
    <source>
        <dbReference type="EMBL" id="MXO91213.1"/>
    </source>
</evidence>
<dbReference type="InterPro" id="IPR018490">
    <property type="entry name" value="cNMP-bd_dom_sf"/>
</dbReference>
<dbReference type="PROSITE" id="PS51063">
    <property type="entry name" value="HTH_CRP_2"/>
    <property type="match status" value="1"/>
</dbReference>
<dbReference type="SMART" id="SM00100">
    <property type="entry name" value="cNMP"/>
    <property type="match status" value="1"/>
</dbReference>
<dbReference type="AlphaFoldDB" id="A0A844ZTF8"/>
<dbReference type="GO" id="GO:0005829">
    <property type="term" value="C:cytosol"/>
    <property type="evidence" value="ECO:0007669"/>
    <property type="project" value="TreeGrafter"/>
</dbReference>
<dbReference type="GO" id="GO:0003700">
    <property type="term" value="F:DNA-binding transcription factor activity"/>
    <property type="evidence" value="ECO:0007669"/>
    <property type="project" value="TreeGrafter"/>
</dbReference>
<evidence type="ECO:0000256" key="1">
    <source>
        <dbReference type="ARBA" id="ARBA00023015"/>
    </source>
</evidence>
<dbReference type="PANTHER" id="PTHR24567:SF74">
    <property type="entry name" value="HTH-TYPE TRANSCRIPTIONAL REGULATOR ARCR"/>
    <property type="match status" value="1"/>
</dbReference>
<dbReference type="InterPro" id="IPR014710">
    <property type="entry name" value="RmlC-like_jellyroll"/>
</dbReference>
<feature type="domain" description="Cyclic nucleotide-binding" evidence="4">
    <location>
        <begin position="41"/>
        <end position="161"/>
    </location>
</feature>
<evidence type="ECO:0000313" key="7">
    <source>
        <dbReference type="Proteomes" id="UP000442714"/>
    </source>
</evidence>
<dbReference type="Gene3D" id="1.10.10.10">
    <property type="entry name" value="Winged helix-like DNA-binding domain superfamily/Winged helix DNA-binding domain"/>
    <property type="match status" value="1"/>
</dbReference>
<dbReference type="SMART" id="SM00419">
    <property type="entry name" value="HTH_CRP"/>
    <property type="match status" value="1"/>
</dbReference>
<accession>A0A844ZTF8</accession>
<dbReference type="Pfam" id="PF00027">
    <property type="entry name" value="cNMP_binding"/>
    <property type="match status" value="1"/>
</dbReference>
<sequence>MNWAWVDAPVVIGRHSPYASLEMSNSLQSDAHLRSLVVPTLFRELDDDVRDSLLAKAPLRRFDDGQIIQQRGDDAIGFWVIEHGTVKIGQFRLDGDFRAIALLVSGDSYGELALFAASPRVVDAIADGQVDLRWIDGNSFERAIQSDPATMRRLVGNLAAQLQEVLDLVTGLGHASSLSRVAAVLANMAATKRIPVMIKLGQQELGELTGLTRVTVNKCLAILEARGALHRHYGRIEIVDFGQLQRAAQA</sequence>